<dbReference type="AlphaFoldDB" id="A0A5C8HRZ3"/>
<accession>A0A5C8HRZ3</accession>
<dbReference type="OrthoDB" id="2340043at2"/>
<name>A0A5C8HRZ3_9MICO</name>
<keyword evidence="3" id="KW-0269">Exonuclease</keyword>
<keyword evidence="3" id="KW-0378">Hydrolase</keyword>
<reference evidence="3 4" key="1">
    <citation type="submission" date="2019-08" db="EMBL/GenBank/DDBJ databases">
        <authorList>
            <person name="Dong K."/>
        </authorList>
    </citation>
    <scope>NUCLEOTIDE SEQUENCE [LARGE SCALE GENOMIC DNA]</scope>
    <source>
        <strain evidence="3 4">M4-8</strain>
    </source>
</reference>
<dbReference type="Pfam" id="PF03372">
    <property type="entry name" value="Exo_endo_phos"/>
    <property type="match status" value="1"/>
</dbReference>
<keyword evidence="3" id="KW-0255">Endonuclease</keyword>
<evidence type="ECO:0000313" key="4">
    <source>
        <dbReference type="Proteomes" id="UP000321196"/>
    </source>
</evidence>
<organism evidence="3 4">
    <name type="scientific">Microbacterium mitrae</name>
    <dbReference type="NCBI Taxonomy" id="664640"/>
    <lineage>
        <taxon>Bacteria</taxon>
        <taxon>Bacillati</taxon>
        <taxon>Actinomycetota</taxon>
        <taxon>Actinomycetes</taxon>
        <taxon>Micrococcales</taxon>
        <taxon>Microbacteriaceae</taxon>
        <taxon>Microbacterium</taxon>
    </lineage>
</organism>
<keyword evidence="3" id="KW-0540">Nuclease</keyword>
<dbReference type="InterPro" id="IPR036691">
    <property type="entry name" value="Endo/exonu/phosph_ase_sf"/>
</dbReference>
<sequence length="346" mass="35858">MLRLFGVLVTIALAIATAVVTWPQFFRLENTFPFAQLVAVRGPVAVGFATLTLLALLLSMAKPIRGFAASVALICFIGAGANAGIMLVRGVGTESLPEATANSLRVMTWNTAGEATPAATIAQAAVAMGADVIALPETSEEVGERVAEEMSALGSPMWVHHVAYNDEIAYGPQAWETTLLISPELGDYSVIASSEDGSSNTGTVPSLVAMPVTGDGPILVAVHAVAPRLDDMAAWQHDLQWVADQCSTDNVILLGDFNATVDHMSGYGTDGGLMGQCTDAATATGNGSIGTWPTNYPALAGAPIDHVMASSKWVATGSVVLKSLDDSGSDHRPLIVQLEPASDVSP</sequence>
<feature type="transmembrane region" description="Helical" evidence="1">
    <location>
        <begin position="67"/>
        <end position="88"/>
    </location>
</feature>
<dbReference type="RefSeq" id="WP_147824730.1">
    <property type="nucleotide sequence ID" value="NZ_BAAARG010000001.1"/>
</dbReference>
<dbReference type="SUPFAM" id="SSF56219">
    <property type="entry name" value="DNase I-like"/>
    <property type="match status" value="1"/>
</dbReference>
<comment type="caution">
    <text evidence="3">The sequence shown here is derived from an EMBL/GenBank/DDBJ whole genome shotgun (WGS) entry which is preliminary data.</text>
</comment>
<keyword evidence="1" id="KW-1133">Transmembrane helix</keyword>
<feature type="domain" description="Endonuclease/exonuclease/phosphatase" evidence="2">
    <location>
        <begin position="107"/>
        <end position="331"/>
    </location>
</feature>
<evidence type="ECO:0000313" key="3">
    <source>
        <dbReference type="EMBL" id="TXK05918.1"/>
    </source>
</evidence>
<evidence type="ECO:0000256" key="1">
    <source>
        <dbReference type="SAM" id="Phobius"/>
    </source>
</evidence>
<feature type="transmembrane region" description="Helical" evidence="1">
    <location>
        <begin position="34"/>
        <end position="58"/>
    </location>
</feature>
<evidence type="ECO:0000259" key="2">
    <source>
        <dbReference type="Pfam" id="PF03372"/>
    </source>
</evidence>
<dbReference type="Gene3D" id="3.60.10.10">
    <property type="entry name" value="Endonuclease/exonuclease/phosphatase"/>
    <property type="match status" value="1"/>
</dbReference>
<dbReference type="GO" id="GO:0004519">
    <property type="term" value="F:endonuclease activity"/>
    <property type="evidence" value="ECO:0007669"/>
    <property type="project" value="UniProtKB-KW"/>
</dbReference>
<keyword evidence="1" id="KW-0472">Membrane</keyword>
<dbReference type="EMBL" id="VRSW01000001">
    <property type="protein sequence ID" value="TXK05918.1"/>
    <property type="molecule type" value="Genomic_DNA"/>
</dbReference>
<protein>
    <submittedName>
        <fullName evidence="3">Endonuclease/exonuclease/phosphatase family protein</fullName>
    </submittedName>
</protein>
<proteinExistence type="predicted"/>
<keyword evidence="4" id="KW-1185">Reference proteome</keyword>
<gene>
    <name evidence="3" type="ORF">FVP60_02780</name>
</gene>
<dbReference type="Proteomes" id="UP000321196">
    <property type="component" value="Unassembled WGS sequence"/>
</dbReference>
<dbReference type="GO" id="GO:0004527">
    <property type="term" value="F:exonuclease activity"/>
    <property type="evidence" value="ECO:0007669"/>
    <property type="project" value="UniProtKB-KW"/>
</dbReference>
<keyword evidence="1" id="KW-0812">Transmembrane</keyword>
<dbReference type="InterPro" id="IPR005135">
    <property type="entry name" value="Endo/exonuclease/phosphatase"/>
</dbReference>